<reference evidence="5" key="2">
    <citation type="submission" date="2024-10" db="UniProtKB">
        <authorList>
            <consortium name="EnsemblProtists"/>
        </authorList>
    </citation>
    <scope>IDENTIFICATION</scope>
</reference>
<reference evidence="6" key="1">
    <citation type="journal article" date="2013" name="Nature">
        <title>Pan genome of the phytoplankton Emiliania underpins its global distribution.</title>
        <authorList>
            <person name="Read B.A."/>
            <person name="Kegel J."/>
            <person name="Klute M.J."/>
            <person name="Kuo A."/>
            <person name="Lefebvre S.C."/>
            <person name="Maumus F."/>
            <person name="Mayer C."/>
            <person name="Miller J."/>
            <person name="Monier A."/>
            <person name="Salamov A."/>
            <person name="Young J."/>
            <person name="Aguilar M."/>
            <person name="Claverie J.M."/>
            <person name="Frickenhaus S."/>
            <person name="Gonzalez K."/>
            <person name="Herman E.K."/>
            <person name="Lin Y.C."/>
            <person name="Napier J."/>
            <person name="Ogata H."/>
            <person name="Sarno A.F."/>
            <person name="Shmutz J."/>
            <person name="Schroeder D."/>
            <person name="de Vargas C."/>
            <person name="Verret F."/>
            <person name="von Dassow P."/>
            <person name="Valentin K."/>
            <person name="Van de Peer Y."/>
            <person name="Wheeler G."/>
            <person name="Dacks J.B."/>
            <person name="Delwiche C.F."/>
            <person name="Dyhrman S.T."/>
            <person name="Glockner G."/>
            <person name="John U."/>
            <person name="Richards T."/>
            <person name="Worden A.Z."/>
            <person name="Zhang X."/>
            <person name="Grigoriev I.V."/>
            <person name="Allen A.E."/>
            <person name="Bidle K."/>
            <person name="Borodovsky M."/>
            <person name="Bowler C."/>
            <person name="Brownlee C."/>
            <person name="Cock J.M."/>
            <person name="Elias M."/>
            <person name="Gladyshev V.N."/>
            <person name="Groth M."/>
            <person name="Guda C."/>
            <person name="Hadaegh A."/>
            <person name="Iglesias-Rodriguez M.D."/>
            <person name="Jenkins J."/>
            <person name="Jones B.M."/>
            <person name="Lawson T."/>
            <person name="Leese F."/>
            <person name="Lindquist E."/>
            <person name="Lobanov A."/>
            <person name="Lomsadze A."/>
            <person name="Malik S.B."/>
            <person name="Marsh M.E."/>
            <person name="Mackinder L."/>
            <person name="Mock T."/>
            <person name="Mueller-Roeber B."/>
            <person name="Pagarete A."/>
            <person name="Parker M."/>
            <person name="Probert I."/>
            <person name="Quesneville H."/>
            <person name="Raines C."/>
            <person name="Rensing S.A."/>
            <person name="Riano-Pachon D.M."/>
            <person name="Richier S."/>
            <person name="Rokitta S."/>
            <person name="Shiraiwa Y."/>
            <person name="Soanes D.M."/>
            <person name="van der Giezen M."/>
            <person name="Wahlund T.M."/>
            <person name="Williams B."/>
            <person name="Wilson W."/>
            <person name="Wolfe G."/>
            <person name="Wurch L.L."/>
        </authorList>
    </citation>
    <scope>NUCLEOTIDE SEQUENCE</scope>
</reference>
<name>A0A0D3KEM3_EMIH1</name>
<protein>
    <recommendedName>
        <fullName evidence="4">Sulfotransferase domain-containing protein</fullName>
    </recommendedName>
</protein>
<comment type="similarity">
    <text evidence="1">Belongs to the sulfotransferase 1 family.</text>
</comment>
<dbReference type="Proteomes" id="UP000013827">
    <property type="component" value="Unassembled WGS sequence"/>
</dbReference>
<keyword evidence="2" id="KW-0808">Transferase</keyword>
<dbReference type="RefSeq" id="XP_005786637.1">
    <property type="nucleotide sequence ID" value="XM_005786580.1"/>
</dbReference>
<feature type="transmembrane region" description="Helical" evidence="3">
    <location>
        <begin position="427"/>
        <end position="450"/>
    </location>
</feature>
<dbReference type="InterPro" id="IPR000863">
    <property type="entry name" value="Sulfotransferase_dom"/>
</dbReference>
<dbReference type="Pfam" id="PF00685">
    <property type="entry name" value="Sulfotransfer_1"/>
    <property type="match status" value="1"/>
</dbReference>
<evidence type="ECO:0000256" key="3">
    <source>
        <dbReference type="SAM" id="Phobius"/>
    </source>
</evidence>
<dbReference type="KEGG" id="ehx:EMIHUDRAFT_201867"/>
<dbReference type="AlphaFoldDB" id="A0A0D3KEM3"/>
<feature type="transmembrane region" description="Helical" evidence="3">
    <location>
        <begin position="462"/>
        <end position="480"/>
    </location>
</feature>
<keyword evidence="3" id="KW-1133">Transmembrane helix</keyword>
<evidence type="ECO:0000313" key="6">
    <source>
        <dbReference type="Proteomes" id="UP000013827"/>
    </source>
</evidence>
<dbReference type="PaxDb" id="2903-EOD34208"/>
<dbReference type="EnsemblProtists" id="EOD34208">
    <property type="protein sequence ID" value="EOD34208"/>
    <property type="gene ID" value="EMIHUDRAFT_201867"/>
</dbReference>
<organism evidence="5 6">
    <name type="scientific">Emiliania huxleyi (strain CCMP1516)</name>
    <dbReference type="NCBI Taxonomy" id="280463"/>
    <lineage>
        <taxon>Eukaryota</taxon>
        <taxon>Haptista</taxon>
        <taxon>Haptophyta</taxon>
        <taxon>Prymnesiophyceae</taxon>
        <taxon>Isochrysidales</taxon>
        <taxon>Noelaerhabdaceae</taxon>
        <taxon>Emiliania</taxon>
    </lineage>
</organism>
<keyword evidence="6" id="KW-1185">Reference proteome</keyword>
<accession>A0A0D3KEM3</accession>
<dbReference type="HOGENOM" id="CLU_473665_0_0_1"/>
<keyword evidence="3" id="KW-0812">Transmembrane</keyword>
<evidence type="ECO:0000313" key="5">
    <source>
        <dbReference type="EnsemblProtists" id="EOD34208"/>
    </source>
</evidence>
<evidence type="ECO:0000259" key="4">
    <source>
        <dbReference type="Pfam" id="PF00685"/>
    </source>
</evidence>
<sequence>MESEPAAIMPQQDWEVVMVDEAAQEGFFHYEVRRGEEAYRLPVLRNWKLVGSAFYTMNVREHRVTPIQELYEHEAWLRMSVKLKPEDVLICSYPKSGTTLVEQIVLLLLNSGDHEALDPLSKNAIRPTKATFGKIWPEACLVPDGCTERAPFRPIGEQFRPVELSLFEAMHSPRVIKTHNAPQHVVGCDASGQLAESRYIIVCRNPLDTCVSAYYHGWSPAESGVPFDAWSVAWLAGLPAQGGTWWTYYEQWRRAEQLSTKRAQFLWVQYEHIKDQPEREIRRIAAFLGIDGDDALIARVVHGSDFTVMKRSAKEAAKARHRLDSDAHMRKGIVGDHINHFEPERRRRFISALQGGGNPHAPFTDAVSLSFNSPAEQVSPQPFAILDFMATLLLPATMNAANTCIIPIAEAVVRSRRMSADATRTEVLHASALEIAVSTAGILLSTLAYFAMPSRWHEGRTIYLFASGCFTVGTGAYMTAKRSFLMLCVTTSALVGTQHGVPGKASKNLLACQTPKRRRKSIHSPWRRRLQKRLQKRASLLIKFFIFSLWLALAGALRSHASQVICHGVQWLAAGR</sequence>
<dbReference type="SUPFAM" id="SSF52540">
    <property type="entry name" value="P-loop containing nucleoside triphosphate hydrolases"/>
    <property type="match status" value="1"/>
</dbReference>
<evidence type="ECO:0000256" key="2">
    <source>
        <dbReference type="ARBA" id="ARBA00022679"/>
    </source>
</evidence>
<dbReference type="eggNOG" id="KOG1584">
    <property type="taxonomic scope" value="Eukaryota"/>
</dbReference>
<keyword evidence="3" id="KW-0472">Membrane</keyword>
<evidence type="ECO:0000256" key="1">
    <source>
        <dbReference type="ARBA" id="ARBA00005771"/>
    </source>
</evidence>
<proteinExistence type="inferred from homology"/>
<feature type="domain" description="Sulfotransferase" evidence="4">
    <location>
        <begin position="85"/>
        <end position="349"/>
    </location>
</feature>
<feature type="transmembrane region" description="Helical" evidence="3">
    <location>
        <begin position="538"/>
        <end position="557"/>
    </location>
</feature>
<dbReference type="PANTHER" id="PTHR11783">
    <property type="entry name" value="SULFOTRANSFERASE SULT"/>
    <property type="match status" value="1"/>
</dbReference>
<dbReference type="InterPro" id="IPR027417">
    <property type="entry name" value="P-loop_NTPase"/>
</dbReference>
<dbReference type="GO" id="GO:0008146">
    <property type="term" value="F:sulfotransferase activity"/>
    <property type="evidence" value="ECO:0007669"/>
    <property type="project" value="InterPro"/>
</dbReference>
<dbReference type="Gene3D" id="3.40.50.300">
    <property type="entry name" value="P-loop containing nucleotide triphosphate hydrolases"/>
    <property type="match status" value="1"/>
</dbReference>
<feature type="transmembrane region" description="Helical" evidence="3">
    <location>
        <begin position="383"/>
        <end position="406"/>
    </location>
</feature>
<dbReference type="GeneID" id="17279479"/>